<dbReference type="InterPro" id="IPR020846">
    <property type="entry name" value="MFS_dom"/>
</dbReference>
<sequence>MEAEPGLDTVPLVRAPHGVEPAIWSLMLGTFLVGTGEFGIMGMLPEFARSLNLSLAQASGAIPAYAMGVVFGAPLFAIIGATWPRRRFLLALVTVFCIGNFLSALAPTLPLIEAARFLAGLPHGAFFGVSALVAASLFERARRGRAVGRVLTGIMVSTVVGAPLSTFAAEQIGWRMSYLSLGVLSLLLWVCVWRYTPSDPAHPGASALRELGAFRRPQVLLTLATGAVGFGGLFAVYSFLTATLDHVTHLSGPWRMTFLVIWGAGMVAGNHFGSQLIDRNLDQAAIGSLLFSVVFLIGFSLLVKHPVLLAIDTFLLPATLIVVSPAMQTRLMEVADDAQTLAASLNHSAFNLANAIGAALGGLLIGGGYGYASVGWCGAALSIIGLAIYLVTIRLARNGQHRHQLAHTAISDAAQGR</sequence>
<accession>A0A0D6MI50</accession>
<gene>
    <name evidence="8" type="ORF">Tasa_007_031</name>
</gene>
<organism evidence="8 9">
    <name type="scientific">Tanticharoenia sakaeratensis NBRC 103193</name>
    <dbReference type="NCBI Taxonomy" id="1231623"/>
    <lineage>
        <taxon>Bacteria</taxon>
        <taxon>Pseudomonadati</taxon>
        <taxon>Pseudomonadota</taxon>
        <taxon>Alphaproteobacteria</taxon>
        <taxon>Acetobacterales</taxon>
        <taxon>Acetobacteraceae</taxon>
        <taxon>Tanticharoenia</taxon>
    </lineage>
</organism>
<proteinExistence type="predicted"/>
<dbReference type="Proteomes" id="UP000032679">
    <property type="component" value="Unassembled WGS sequence"/>
</dbReference>
<keyword evidence="4 6" id="KW-1133">Transmembrane helix</keyword>
<evidence type="ECO:0000256" key="5">
    <source>
        <dbReference type="ARBA" id="ARBA00023136"/>
    </source>
</evidence>
<dbReference type="CDD" id="cd17324">
    <property type="entry name" value="MFS_NepI_like"/>
    <property type="match status" value="1"/>
</dbReference>
<feature type="transmembrane region" description="Helical" evidence="6">
    <location>
        <begin position="22"/>
        <end position="42"/>
    </location>
</feature>
<name>A0A0D6MI50_9PROT</name>
<evidence type="ECO:0000256" key="1">
    <source>
        <dbReference type="ARBA" id="ARBA00004651"/>
    </source>
</evidence>
<dbReference type="EMBL" id="BALE01000007">
    <property type="protein sequence ID" value="GAN53186.1"/>
    <property type="molecule type" value="Genomic_DNA"/>
</dbReference>
<evidence type="ECO:0000313" key="9">
    <source>
        <dbReference type="Proteomes" id="UP000032679"/>
    </source>
</evidence>
<dbReference type="PANTHER" id="PTHR43124">
    <property type="entry name" value="PURINE EFFLUX PUMP PBUE"/>
    <property type="match status" value="1"/>
</dbReference>
<dbReference type="Pfam" id="PF07690">
    <property type="entry name" value="MFS_1"/>
    <property type="match status" value="1"/>
</dbReference>
<keyword evidence="2" id="KW-1003">Cell membrane</keyword>
<dbReference type="InterPro" id="IPR011701">
    <property type="entry name" value="MFS"/>
</dbReference>
<dbReference type="RefSeq" id="WP_048846918.1">
    <property type="nucleotide sequence ID" value="NZ_BALE01000007.1"/>
</dbReference>
<dbReference type="SUPFAM" id="SSF103473">
    <property type="entry name" value="MFS general substrate transporter"/>
    <property type="match status" value="1"/>
</dbReference>
<feature type="transmembrane region" description="Helical" evidence="6">
    <location>
        <begin position="373"/>
        <end position="392"/>
    </location>
</feature>
<dbReference type="GO" id="GO:0022857">
    <property type="term" value="F:transmembrane transporter activity"/>
    <property type="evidence" value="ECO:0007669"/>
    <property type="project" value="InterPro"/>
</dbReference>
<evidence type="ECO:0000313" key="8">
    <source>
        <dbReference type="EMBL" id="GAN53186.1"/>
    </source>
</evidence>
<evidence type="ECO:0000256" key="3">
    <source>
        <dbReference type="ARBA" id="ARBA00022692"/>
    </source>
</evidence>
<dbReference type="STRING" id="1231623.Tasa_007_031"/>
<evidence type="ECO:0000256" key="4">
    <source>
        <dbReference type="ARBA" id="ARBA00022989"/>
    </source>
</evidence>
<protein>
    <submittedName>
        <fullName evidence="8">Transmembrane efflux protein</fullName>
    </submittedName>
</protein>
<dbReference type="InterPro" id="IPR050189">
    <property type="entry name" value="MFS_Efflux_Transporters"/>
</dbReference>
<feature type="transmembrane region" description="Helical" evidence="6">
    <location>
        <begin position="284"/>
        <end position="302"/>
    </location>
</feature>
<feature type="transmembrane region" description="Helical" evidence="6">
    <location>
        <begin position="252"/>
        <end position="272"/>
    </location>
</feature>
<keyword evidence="3 6" id="KW-0812">Transmembrane</keyword>
<feature type="transmembrane region" description="Helical" evidence="6">
    <location>
        <begin position="219"/>
        <end position="240"/>
    </location>
</feature>
<keyword evidence="5 6" id="KW-0472">Membrane</keyword>
<feature type="transmembrane region" description="Helical" evidence="6">
    <location>
        <begin position="308"/>
        <end position="327"/>
    </location>
</feature>
<dbReference type="OrthoDB" id="9788453at2"/>
<evidence type="ECO:0000256" key="6">
    <source>
        <dbReference type="SAM" id="Phobius"/>
    </source>
</evidence>
<dbReference type="PROSITE" id="PS50850">
    <property type="entry name" value="MFS"/>
    <property type="match status" value="1"/>
</dbReference>
<feature type="transmembrane region" description="Helical" evidence="6">
    <location>
        <begin position="62"/>
        <end position="81"/>
    </location>
</feature>
<feature type="transmembrane region" description="Helical" evidence="6">
    <location>
        <begin position="115"/>
        <end position="138"/>
    </location>
</feature>
<feature type="transmembrane region" description="Helical" evidence="6">
    <location>
        <begin position="88"/>
        <end position="109"/>
    </location>
</feature>
<feature type="transmembrane region" description="Helical" evidence="6">
    <location>
        <begin position="175"/>
        <end position="193"/>
    </location>
</feature>
<dbReference type="InterPro" id="IPR036259">
    <property type="entry name" value="MFS_trans_sf"/>
</dbReference>
<dbReference type="GO" id="GO:0005886">
    <property type="term" value="C:plasma membrane"/>
    <property type="evidence" value="ECO:0007669"/>
    <property type="project" value="UniProtKB-SubCell"/>
</dbReference>
<dbReference type="AlphaFoldDB" id="A0A0D6MI50"/>
<comment type="subcellular location">
    <subcellularLocation>
        <location evidence="1">Cell membrane</location>
        <topology evidence="1">Multi-pass membrane protein</topology>
    </subcellularLocation>
</comment>
<reference evidence="8 9" key="1">
    <citation type="submission" date="2012-10" db="EMBL/GenBank/DDBJ databases">
        <title>Genome sequencing of Tanticharoenia sakaeratensis NBRC 103193.</title>
        <authorList>
            <person name="Azuma Y."/>
            <person name="Hadano H."/>
            <person name="Hirakawa H."/>
            <person name="Matsushita K."/>
        </authorList>
    </citation>
    <scope>NUCLEOTIDE SEQUENCE [LARGE SCALE GENOMIC DNA]</scope>
    <source>
        <strain evidence="8 9">NBRC 103193</strain>
    </source>
</reference>
<evidence type="ECO:0000259" key="7">
    <source>
        <dbReference type="PROSITE" id="PS50850"/>
    </source>
</evidence>
<evidence type="ECO:0000256" key="2">
    <source>
        <dbReference type="ARBA" id="ARBA00022475"/>
    </source>
</evidence>
<dbReference type="PANTHER" id="PTHR43124:SF3">
    <property type="entry name" value="CHLORAMPHENICOL EFFLUX PUMP RV0191"/>
    <property type="match status" value="1"/>
</dbReference>
<dbReference type="Gene3D" id="1.20.1250.20">
    <property type="entry name" value="MFS general substrate transporter like domains"/>
    <property type="match status" value="1"/>
</dbReference>
<feature type="transmembrane region" description="Helical" evidence="6">
    <location>
        <begin position="348"/>
        <end position="367"/>
    </location>
</feature>
<feature type="transmembrane region" description="Helical" evidence="6">
    <location>
        <begin position="150"/>
        <end position="169"/>
    </location>
</feature>
<feature type="domain" description="Major facilitator superfamily (MFS) profile" evidence="7">
    <location>
        <begin position="22"/>
        <end position="397"/>
    </location>
</feature>
<keyword evidence="9" id="KW-1185">Reference proteome</keyword>
<comment type="caution">
    <text evidence="8">The sequence shown here is derived from an EMBL/GenBank/DDBJ whole genome shotgun (WGS) entry which is preliminary data.</text>
</comment>